<gene>
    <name evidence="6" type="ORF">PCOR1329_LOCUS44083</name>
</gene>
<keyword evidence="4 5" id="KW-0472">Membrane</keyword>
<evidence type="ECO:0000313" key="7">
    <source>
        <dbReference type="Proteomes" id="UP001189429"/>
    </source>
</evidence>
<proteinExistence type="predicted"/>
<keyword evidence="3 5" id="KW-1133">Transmembrane helix</keyword>
<dbReference type="Pfam" id="PF01925">
    <property type="entry name" value="TauE"/>
    <property type="match status" value="1"/>
</dbReference>
<feature type="transmembrane region" description="Helical" evidence="5">
    <location>
        <begin position="60"/>
        <end position="79"/>
    </location>
</feature>
<feature type="transmembrane region" description="Helical" evidence="5">
    <location>
        <begin position="91"/>
        <end position="113"/>
    </location>
</feature>
<evidence type="ECO:0000313" key="6">
    <source>
        <dbReference type="EMBL" id="CAK0852132.1"/>
    </source>
</evidence>
<accession>A0ABN9U157</accession>
<name>A0ABN9U157_9DINO</name>
<evidence type="ECO:0000256" key="3">
    <source>
        <dbReference type="ARBA" id="ARBA00022989"/>
    </source>
</evidence>
<evidence type="ECO:0000256" key="2">
    <source>
        <dbReference type="ARBA" id="ARBA00022692"/>
    </source>
</evidence>
<evidence type="ECO:0000256" key="4">
    <source>
        <dbReference type="ARBA" id="ARBA00023136"/>
    </source>
</evidence>
<evidence type="ECO:0000256" key="5">
    <source>
        <dbReference type="SAM" id="Phobius"/>
    </source>
</evidence>
<dbReference type="PANTHER" id="PTHR14255:SF3">
    <property type="entry name" value="SULFITE EXPORTER TAUE_SAFE FAMILY PROTEIN 5-RELATED"/>
    <property type="match status" value="1"/>
</dbReference>
<protein>
    <recommendedName>
        <fullName evidence="8">Membrane transporter protein</fullName>
    </recommendedName>
</protein>
<dbReference type="EMBL" id="CAUYUJ010015295">
    <property type="protein sequence ID" value="CAK0852132.1"/>
    <property type="molecule type" value="Genomic_DNA"/>
</dbReference>
<sequence>MAGTLAALCGIGGGMVMGPILLDLGFLPQVQSATTATTLFVMSTSTCLTFLVAGTVPVDYVVWLAVATGVGAVFGKALIGYAVKKLRRPSIIMFLLAGIIALSVVVLAITGIVDIVNDIQHGRDMSFQSFCSEIGPPPPRTGKGRPPQRD</sequence>
<keyword evidence="2 5" id="KW-0812">Transmembrane</keyword>
<evidence type="ECO:0008006" key="8">
    <source>
        <dbReference type="Google" id="ProtNLM"/>
    </source>
</evidence>
<comment type="subcellular location">
    <subcellularLocation>
        <location evidence="1">Membrane</location>
        <topology evidence="1">Multi-pass membrane protein</topology>
    </subcellularLocation>
</comment>
<evidence type="ECO:0000256" key="1">
    <source>
        <dbReference type="ARBA" id="ARBA00004141"/>
    </source>
</evidence>
<dbReference type="InterPro" id="IPR002781">
    <property type="entry name" value="TM_pro_TauE-like"/>
</dbReference>
<keyword evidence="7" id="KW-1185">Reference proteome</keyword>
<dbReference type="PANTHER" id="PTHR14255">
    <property type="entry name" value="CEREBLON"/>
    <property type="match status" value="1"/>
</dbReference>
<organism evidence="6 7">
    <name type="scientific">Prorocentrum cordatum</name>
    <dbReference type="NCBI Taxonomy" id="2364126"/>
    <lineage>
        <taxon>Eukaryota</taxon>
        <taxon>Sar</taxon>
        <taxon>Alveolata</taxon>
        <taxon>Dinophyceae</taxon>
        <taxon>Prorocentrales</taxon>
        <taxon>Prorocentraceae</taxon>
        <taxon>Prorocentrum</taxon>
    </lineage>
</organism>
<reference evidence="6" key="1">
    <citation type="submission" date="2023-10" db="EMBL/GenBank/DDBJ databases">
        <authorList>
            <person name="Chen Y."/>
            <person name="Shah S."/>
            <person name="Dougan E. K."/>
            <person name="Thang M."/>
            <person name="Chan C."/>
        </authorList>
    </citation>
    <scope>NUCLEOTIDE SEQUENCE [LARGE SCALE GENOMIC DNA]</scope>
</reference>
<comment type="caution">
    <text evidence="6">The sequence shown here is derived from an EMBL/GenBank/DDBJ whole genome shotgun (WGS) entry which is preliminary data.</text>
</comment>
<dbReference type="Proteomes" id="UP001189429">
    <property type="component" value="Unassembled WGS sequence"/>
</dbReference>